<evidence type="ECO:0000313" key="5">
    <source>
        <dbReference type="Proteomes" id="UP000321947"/>
    </source>
</evidence>
<dbReference type="EMBL" id="SSTD01020139">
    <property type="protein sequence ID" value="TYJ95571.1"/>
    <property type="molecule type" value="Genomic_DNA"/>
</dbReference>
<accession>A0A5D3BAD1</accession>
<dbReference type="Pfam" id="PF03732">
    <property type="entry name" value="Retrotrans_gag"/>
    <property type="match status" value="1"/>
</dbReference>
<reference evidence="4 5" key="1">
    <citation type="submission" date="2019-08" db="EMBL/GenBank/DDBJ databases">
        <title>Draft genome sequences of two oriental melons (Cucumis melo L. var makuwa).</title>
        <authorList>
            <person name="Kwon S.-Y."/>
        </authorList>
    </citation>
    <scope>NUCLEOTIDE SEQUENCE [LARGE SCALE GENOMIC DNA]</scope>
    <source>
        <strain evidence="5">cv. Chang Bougi</strain>
        <strain evidence="4">cv. SW 3</strain>
        <tissue evidence="3">Leaf</tissue>
    </source>
</reference>
<dbReference type="Proteomes" id="UP000321947">
    <property type="component" value="Unassembled WGS sequence"/>
</dbReference>
<evidence type="ECO:0000313" key="3">
    <source>
        <dbReference type="EMBL" id="TYJ95571.1"/>
    </source>
</evidence>
<sequence>MQSQPLQNLGATVNLWLFCSSTRFSSKPGGFLVFSDALSILEMHKSNQKLYLVRPRGNRPSLQTGKLDKTVIFSLSTLSVLRDNDAVVEIELPVPDTLPTSAESFESNSRSTGIVRGDDVCWLHAVFRAKTAGGPGGGVTFNIAKGSAQQGDTSAMDWRTFRYIFEEKYYPKTYREKKRKEFMKLVQGSTSMVEYKRMFMELSKYAGSIVGTEEERCRKFEKGLRKEIHISEYMVGKKDFKTRSNGQLSREINTGSAFSKSEQRSFGQPTRSVTVSQSRLGKWNWRQV</sequence>
<comment type="caution">
    <text evidence="3">The sequence shown here is derived from an EMBL/GenBank/DDBJ whole genome shotgun (WGS) entry which is preliminary data.</text>
</comment>
<feature type="domain" description="Retrotransposon gag" evidence="1">
    <location>
        <begin position="151"/>
        <end position="225"/>
    </location>
</feature>
<dbReference type="InterPro" id="IPR005162">
    <property type="entry name" value="Retrotrans_gag_dom"/>
</dbReference>
<proteinExistence type="predicted"/>
<evidence type="ECO:0000313" key="4">
    <source>
        <dbReference type="Proteomes" id="UP000321393"/>
    </source>
</evidence>
<dbReference type="Proteomes" id="UP000321393">
    <property type="component" value="Unassembled WGS sequence"/>
</dbReference>
<dbReference type="OrthoDB" id="2272416at2759"/>
<dbReference type="EMBL" id="SSTE01005687">
    <property type="protein sequence ID" value="KAA0060199.1"/>
    <property type="molecule type" value="Genomic_DNA"/>
</dbReference>
<evidence type="ECO:0000313" key="2">
    <source>
        <dbReference type="EMBL" id="KAA0060199.1"/>
    </source>
</evidence>
<gene>
    <name evidence="3" type="ORF">E5676_scaffold767G00770</name>
    <name evidence="2" type="ORF">E6C27_scaffold386G00120</name>
</gene>
<protein>
    <recommendedName>
        <fullName evidence="1">Retrotransposon gag domain-containing protein</fullName>
    </recommendedName>
</protein>
<evidence type="ECO:0000259" key="1">
    <source>
        <dbReference type="Pfam" id="PF03732"/>
    </source>
</evidence>
<name>A0A5D3BAD1_CUCMM</name>
<dbReference type="AlphaFoldDB" id="A0A5D3BAD1"/>
<organism evidence="3 5">
    <name type="scientific">Cucumis melo var. makuwa</name>
    <name type="common">Oriental melon</name>
    <dbReference type="NCBI Taxonomy" id="1194695"/>
    <lineage>
        <taxon>Eukaryota</taxon>
        <taxon>Viridiplantae</taxon>
        <taxon>Streptophyta</taxon>
        <taxon>Embryophyta</taxon>
        <taxon>Tracheophyta</taxon>
        <taxon>Spermatophyta</taxon>
        <taxon>Magnoliopsida</taxon>
        <taxon>eudicotyledons</taxon>
        <taxon>Gunneridae</taxon>
        <taxon>Pentapetalae</taxon>
        <taxon>rosids</taxon>
        <taxon>fabids</taxon>
        <taxon>Cucurbitales</taxon>
        <taxon>Cucurbitaceae</taxon>
        <taxon>Benincaseae</taxon>
        <taxon>Cucumis</taxon>
    </lineage>
</organism>